<dbReference type="InterPro" id="IPR036388">
    <property type="entry name" value="WH-like_DNA-bd_sf"/>
</dbReference>
<dbReference type="RefSeq" id="WP_051651574.1">
    <property type="nucleotide sequence ID" value="NZ_FNDZ01000004.1"/>
</dbReference>
<sequence length="224" mass="26206">MHTILIAGMEDRAILLEVASVNQQLHVILPESHEDFIEAWNKPIDLMILPSSTYKSYQKEIDLLVEKQRNIKFFLLLSKLTPMDFHHKDLLLKKYFPMKVKTIDRVLLDKILNFVEEMEKGCTCGDLVLNYGERTIIVQNEVLPLTPLEFDLFLFLRLHEKSTLTRDELIKAVWGYNFLGDSRTIDTHIKSLRRKLGKYRCLIKTIWGKGYQMDLNGISSFLSF</sequence>
<dbReference type="GO" id="GO:0006355">
    <property type="term" value="P:regulation of DNA-templated transcription"/>
    <property type="evidence" value="ECO:0007669"/>
    <property type="project" value="InterPro"/>
</dbReference>
<proteinExistence type="predicted"/>
<dbReference type="GO" id="GO:0000160">
    <property type="term" value="P:phosphorelay signal transduction system"/>
    <property type="evidence" value="ECO:0007669"/>
    <property type="project" value="InterPro"/>
</dbReference>
<feature type="DNA-binding region" description="OmpR/PhoB-type" evidence="2">
    <location>
        <begin position="119"/>
        <end position="215"/>
    </location>
</feature>
<dbReference type="PROSITE" id="PS51755">
    <property type="entry name" value="OMPR_PHOB"/>
    <property type="match status" value="1"/>
</dbReference>
<protein>
    <submittedName>
        <fullName evidence="4">Transcriptional regulatory protein, C terminal</fullName>
    </submittedName>
</protein>
<organism evidence="4 5">
    <name type="scientific">Proteiniclasticum ruminis</name>
    <dbReference type="NCBI Taxonomy" id="398199"/>
    <lineage>
        <taxon>Bacteria</taxon>
        <taxon>Bacillati</taxon>
        <taxon>Bacillota</taxon>
        <taxon>Clostridia</taxon>
        <taxon>Eubacteriales</taxon>
        <taxon>Clostridiaceae</taxon>
        <taxon>Proteiniclasticum</taxon>
    </lineage>
</organism>
<keyword evidence="1 2" id="KW-0238">DNA-binding</keyword>
<feature type="domain" description="OmpR/PhoB-type" evidence="3">
    <location>
        <begin position="119"/>
        <end position="215"/>
    </location>
</feature>
<dbReference type="AlphaFoldDB" id="A0A1G8NN61"/>
<dbReference type="InterPro" id="IPR001867">
    <property type="entry name" value="OmpR/PhoB-type_DNA-bd"/>
</dbReference>
<dbReference type="SUPFAM" id="SSF46894">
    <property type="entry name" value="C-terminal effector domain of the bipartite response regulators"/>
    <property type="match status" value="1"/>
</dbReference>
<evidence type="ECO:0000259" key="3">
    <source>
        <dbReference type="PROSITE" id="PS51755"/>
    </source>
</evidence>
<dbReference type="EMBL" id="FNDZ01000004">
    <property type="protein sequence ID" value="SDI81582.1"/>
    <property type="molecule type" value="Genomic_DNA"/>
</dbReference>
<dbReference type="SMART" id="SM00862">
    <property type="entry name" value="Trans_reg_C"/>
    <property type="match status" value="1"/>
</dbReference>
<dbReference type="CDD" id="cd00383">
    <property type="entry name" value="trans_reg_C"/>
    <property type="match status" value="1"/>
</dbReference>
<evidence type="ECO:0000313" key="5">
    <source>
        <dbReference type="Proteomes" id="UP000183255"/>
    </source>
</evidence>
<evidence type="ECO:0000313" key="4">
    <source>
        <dbReference type="EMBL" id="SDI81582.1"/>
    </source>
</evidence>
<dbReference type="GO" id="GO:0003677">
    <property type="term" value="F:DNA binding"/>
    <property type="evidence" value="ECO:0007669"/>
    <property type="project" value="UniProtKB-UniRule"/>
</dbReference>
<reference evidence="4 5" key="1">
    <citation type="submission" date="2016-10" db="EMBL/GenBank/DDBJ databases">
        <authorList>
            <person name="de Groot N.N."/>
        </authorList>
    </citation>
    <scope>NUCLEOTIDE SEQUENCE [LARGE SCALE GENOMIC DNA]</scope>
    <source>
        <strain evidence="4 5">CGMCC 1.5058</strain>
    </source>
</reference>
<gene>
    <name evidence="4" type="ORF">SAMN05421804_104251</name>
</gene>
<dbReference type="InterPro" id="IPR016032">
    <property type="entry name" value="Sig_transdc_resp-reg_C-effctor"/>
</dbReference>
<dbReference type="Proteomes" id="UP000183255">
    <property type="component" value="Unassembled WGS sequence"/>
</dbReference>
<evidence type="ECO:0000256" key="2">
    <source>
        <dbReference type="PROSITE-ProRule" id="PRU01091"/>
    </source>
</evidence>
<evidence type="ECO:0000256" key="1">
    <source>
        <dbReference type="ARBA" id="ARBA00023125"/>
    </source>
</evidence>
<dbReference type="Gene3D" id="1.10.10.10">
    <property type="entry name" value="Winged helix-like DNA-binding domain superfamily/Winged helix DNA-binding domain"/>
    <property type="match status" value="1"/>
</dbReference>
<name>A0A1G8NN61_9CLOT</name>
<dbReference type="Pfam" id="PF00486">
    <property type="entry name" value="Trans_reg_C"/>
    <property type="match status" value="1"/>
</dbReference>
<accession>A0A1G8NN61</accession>